<comment type="caution">
    <text evidence="1">The sequence shown here is derived from an EMBL/GenBank/DDBJ whole genome shotgun (WGS) entry which is preliminary data.</text>
</comment>
<organism evidence="1 2">
    <name type="scientific">Pomacea canaliculata</name>
    <name type="common">Golden apple snail</name>
    <dbReference type="NCBI Taxonomy" id="400727"/>
    <lineage>
        <taxon>Eukaryota</taxon>
        <taxon>Metazoa</taxon>
        <taxon>Spiralia</taxon>
        <taxon>Lophotrochozoa</taxon>
        <taxon>Mollusca</taxon>
        <taxon>Gastropoda</taxon>
        <taxon>Caenogastropoda</taxon>
        <taxon>Architaenioglossa</taxon>
        <taxon>Ampullarioidea</taxon>
        <taxon>Ampullariidae</taxon>
        <taxon>Pomacea</taxon>
    </lineage>
</organism>
<proteinExistence type="predicted"/>
<evidence type="ECO:0000313" key="2">
    <source>
        <dbReference type="Proteomes" id="UP000245119"/>
    </source>
</evidence>
<accession>A0A2T7P9P5</accession>
<protein>
    <submittedName>
        <fullName evidence="1">Uncharacterized protein</fullName>
    </submittedName>
</protein>
<dbReference type="AlphaFoldDB" id="A0A2T7P9P5"/>
<reference evidence="1 2" key="1">
    <citation type="submission" date="2018-04" db="EMBL/GenBank/DDBJ databases">
        <title>The genome of golden apple snail Pomacea canaliculata provides insight into stress tolerance and invasive adaptation.</title>
        <authorList>
            <person name="Liu C."/>
            <person name="Liu B."/>
            <person name="Ren Y."/>
            <person name="Zhang Y."/>
            <person name="Wang H."/>
            <person name="Li S."/>
            <person name="Jiang F."/>
            <person name="Yin L."/>
            <person name="Zhang G."/>
            <person name="Qian W."/>
            <person name="Fan W."/>
        </authorList>
    </citation>
    <scope>NUCLEOTIDE SEQUENCE [LARGE SCALE GENOMIC DNA]</scope>
    <source>
        <strain evidence="1">SZHN2017</strain>
        <tissue evidence="1">Muscle</tissue>
    </source>
</reference>
<keyword evidence="2" id="KW-1185">Reference proteome</keyword>
<gene>
    <name evidence="1" type="ORF">C0Q70_09388</name>
</gene>
<name>A0A2T7P9P5_POMCA</name>
<dbReference type="Proteomes" id="UP000245119">
    <property type="component" value="Linkage Group LG5"/>
</dbReference>
<sequence>MAARRVGWSAPAFFYWQEHRPAARRGGWVGPAFFTWAGTPPRLQAGNTAPGCKAGGGWVGTSLLTGQEHAPRGCATHRRHRWWSAPALLYGGNTAPAQPPPAATECAHLWVGGLVATSSYWCTEHWAARVVDSQLLYWANLAWVVGSGGPHRTPARGRHQPSLLGQAETPPAKFFRKPFFGSNTPRLQAVVVGTTFLNTAVERPGVAWVARLSGHGTRFPAARRGGGSAVRTSLLLLAQARGGGSAPASLLAGTPPRLQGGVGGSAPAFFTGQEHRPGCKAGWLGRHQPSLLGRNTAPAARRGGWVGTSLLYWAGTPPRLQGGVGGSAPAFFTGTNTAGAGGVGGSADQPSLLGRNTAPAARRGGWVGTSLLYWAGTPPRLQGGVGGSAPAFFTGQEHRPKLQGVGGWGTSLLCCKARVGGSAAFTRAFFLLGVPRTRPGCKGCGWVGTSLLYVAGTPPVRQSGRMLKRVGRQPSLVAAADTGGSSGVGVVGPAKSFTAGTPPGCRRWVGRHQPSLLAEDTAPAARRSLHHFTAPPAARRGGWVGTSLLYWAGTLPARPAKAVVGGGTSLPQATSYTGQETRPPHACKAGRVVGTSLPLLAGTPPRLQGPGWVGLANQLLYWARNTAPGCKAGRFVVGPHQPSFCLGAG</sequence>
<dbReference type="EMBL" id="PZQS01000005">
    <property type="protein sequence ID" value="PVD30126.1"/>
    <property type="molecule type" value="Genomic_DNA"/>
</dbReference>
<evidence type="ECO:0000313" key="1">
    <source>
        <dbReference type="EMBL" id="PVD30126.1"/>
    </source>
</evidence>